<organism evidence="2 4">
    <name type="scientific">Cannabis sativa</name>
    <name type="common">Hemp</name>
    <name type="synonym">Marijuana</name>
    <dbReference type="NCBI Taxonomy" id="3483"/>
    <lineage>
        <taxon>Eukaryota</taxon>
        <taxon>Viridiplantae</taxon>
        <taxon>Streptophyta</taxon>
        <taxon>Embryophyta</taxon>
        <taxon>Tracheophyta</taxon>
        <taxon>Spermatophyta</taxon>
        <taxon>Magnoliopsida</taxon>
        <taxon>eudicotyledons</taxon>
        <taxon>Gunneridae</taxon>
        <taxon>Pentapetalae</taxon>
        <taxon>rosids</taxon>
        <taxon>fabids</taxon>
        <taxon>Rosales</taxon>
        <taxon>Cannabaceae</taxon>
        <taxon>Cannabis</taxon>
    </lineage>
</organism>
<evidence type="ECO:0000256" key="1">
    <source>
        <dbReference type="SAM" id="MobiDB-lite"/>
    </source>
</evidence>
<sequence length="288" mass="32925">MAADEVLNLFDSYWFGIRSSSCFSTSKTNPTEDFDHDHNQEEQTLSSQDHEHEHHQHHLSFSPFVNHLNVRSQSEHLLEYSSSKGSIFSDSQFSPSSVLNLHAPKLQTIISGKEVRDFLEEEGSNYSTTSTEKQEDLVAAVNKKVNKRRSRMKKHGSSSKSLSDLEFEELKGFMDLGFVFTEEECRDSKLVSIIPGLQRFAEKKQSDVVVPNYNKGKDHDNNSNSNSNIQDQANLVSRPYLSEAWDVLDIKRTKKSPLKNWKLPETGNEIDMKDQLKFWAHSIASTVR</sequence>
<dbReference type="InterPro" id="IPR012881">
    <property type="entry name" value="DUF1685"/>
</dbReference>
<keyword evidence="5" id="KW-1185">Reference proteome</keyword>
<evidence type="ECO:0000313" key="5">
    <source>
        <dbReference type="Proteomes" id="UP000583929"/>
    </source>
</evidence>
<protein>
    <submittedName>
        <fullName evidence="2">Uncharacterized protein</fullName>
    </submittedName>
</protein>
<dbReference type="PANTHER" id="PTHR33785">
    <property type="entry name" value="OS06G0550800 PROTEIN"/>
    <property type="match status" value="1"/>
</dbReference>
<accession>A0A7J6GFC6</accession>
<evidence type="ECO:0000313" key="4">
    <source>
        <dbReference type="Proteomes" id="UP000525078"/>
    </source>
</evidence>
<evidence type="ECO:0000313" key="3">
    <source>
        <dbReference type="EMBL" id="KAF4399932.1"/>
    </source>
</evidence>
<dbReference type="Pfam" id="PF07939">
    <property type="entry name" value="DUF1685"/>
    <property type="match status" value="1"/>
</dbReference>
<dbReference type="EMBL" id="JAATIP010000060">
    <property type="protein sequence ID" value="KAF4381537.1"/>
    <property type="molecule type" value="Genomic_DNA"/>
</dbReference>
<name>A0A7J6GFC6_CANSA</name>
<reference evidence="4 5" key="1">
    <citation type="journal article" date="2020" name="bioRxiv">
        <title>Sequence and annotation of 42 cannabis genomes reveals extensive copy number variation in cannabinoid synthesis and pathogen resistance genes.</title>
        <authorList>
            <person name="Mckernan K.J."/>
            <person name="Helbert Y."/>
            <person name="Kane L.T."/>
            <person name="Ebling H."/>
            <person name="Zhang L."/>
            <person name="Liu B."/>
            <person name="Eaton Z."/>
            <person name="Mclaughlin S."/>
            <person name="Kingan S."/>
            <person name="Baybayan P."/>
            <person name="Concepcion G."/>
            <person name="Jordan M."/>
            <person name="Riva A."/>
            <person name="Barbazuk W."/>
            <person name="Harkins T."/>
        </authorList>
    </citation>
    <scope>NUCLEOTIDE SEQUENCE [LARGE SCALE GENOMIC DNA]</scope>
    <source>
        <strain evidence="4 5">cv. Jamaican Lion 4</strain>
        <strain evidence="3">Father</strain>
        <strain evidence="2">Mother</strain>
        <tissue evidence="2">Leaf</tissue>
    </source>
</reference>
<dbReference type="EMBL" id="JAATIQ010000020">
    <property type="protein sequence ID" value="KAF4399932.1"/>
    <property type="molecule type" value="Genomic_DNA"/>
</dbReference>
<comment type="caution">
    <text evidence="2">The sequence shown here is derived from an EMBL/GenBank/DDBJ whole genome shotgun (WGS) entry which is preliminary data.</text>
</comment>
<proteinExistence type="predicted"/>
<feature type="region of interest" description="Disordered" evidence="1">
    <location>
        <begin position="26"/>
        <end position="59"/>
    </location>
</feature>
<dbReference type="AlphaFoldDB" id="A0A7J6GFC6"/>
<gene>
    <name evidence="2" type="ORF">F8388_021165</name>
    <name evidence="3" type="ORF">G4B88_021146</name>
</gene>
<dbReference type="Proteomes" id="UP000583929">
    <property type="component" value="Unassembled WGS sequence"/>
</dbReference>
<evidence type="ECO:0000313" key="2">
    <source>
        <dbReference type="EMBL" id="KAF4381537.1"/>
    </source>
</evidence>
<dbReference type="PANTHER" id="PTHR33785:SF12">
    <property type="entry name" value="DUF1685 FAMILY PROTEIN"/>
    <property type="match status" value="1"/>
</dbReference>
<dbReference type="Proteomes" id="UP000525078">
    <property type="component" value="Unassembled WGS sequence"/>
</dbReference>